<sequence length="113" mass="12811">MMNGIAALHSLPMRKDAAEKNGTLFRSAGCVGSRITSELFTLKFKHVGAKCYPALFLRSNRSTLSLPGAFAFSSLWTRALVTQREKRWLVVLERKIPLFRLFVGPARTRWSRL</sequence>
<evidence type="ECO:0000313" key="1">
    <source>
        <dbReference type="EMBL" id="KAI8001227.1"/>
    </source>
</evidence>
<dbReference type="Proteomes" id="UP001060215">
    <property type="component" value="Chromosome 8"/>
</dbReference>
<dbReference type="EMBL" id="CM045765">
    <property type="protein sequence ID" value="KAI8001227.1"/>
    <property type="molecule type" value="Genomic_DNA"/>
</dbReference>
<name>A0ACC0GLA9_9ERIC</name>
<comment type="caution">
    <text evidence="1">The sequence shown here is derived from an EMBL/GenBank/DDBJ whole genome shotgun (WGS) entry which is preliminary data.</text>
</comment>
<accession>A0ACC0GLA9</accession>
<proteinExistence type="predicted"/>
<gene>
    <name evidence="1" type="ORF">LOK49_LG09G00016</name>
</gene>
<protein>
    <submittedName>
        <fullName evidence="1">Uncharacterized protein</fullName>
    </submittedName>
</protein>
<keyword evidence="2" id="KW-1185">Reference proteome</keyword>
<reference evidence="1 2" key="1">
    <citation type="journal article" date="2022" name="Plant J.">
        <title>Chromosome-level genome of Camellia lanceoleosa provides a valuable resource for understanding genome evolution and self-incompatibility.</title>
        <authorList>
            <person name="Gong W."/>
            <person name="Xiao S."/>
            <person name="Wang L."/>
            <person name="Liao Z."/>
            <person name="Chang Y."/>
            <person name="Mo W."/>
            <person name="Hu G."/>
            <person name="Li W."/>
            <person name="Zhao G."/>
            <person name="Zhu H."/>
            <person name="Hu X."/>
            <person name="Ji K."/>
            <person name="Xiang X."/>
            <person name="Song Q."/>
            <person name="Yuan D."/>
            <person name="Jin S."/>
            <person name="Zhang L."/>
        </authorList>
    </citation>
    <scope>NUCLEOTIDE SEQUENCE [LARGE SCALE GENOMIC DNA]</scope>
    <source>
        <strain evidence="1">SQ_2022a</strain>
    </source>
</reference>
<evidence type="ECO:0000313" key="2">
    <source>
        <dbReference type="Proteomes" id="UP001060215"/>
    </source>
</evidence>
<organism evidence="1 2">
    <name type="scientific">Camellia lanceoleosa</name>
    <dbReference type="NCBI Taxonomy" id="1840588"/>
    <lineage>
        <taxon>Eukaryota</taxon>
        <taxon>Viridiplantae</taxon>
        <taxon>Streptophyta</taxon>
        <taxon>Embryophyta</taxon>
        <taxon>Tracheophyta</taxon>
        <taxon>Spermatophyta</taxon>
        <taxon>Magnoliopsida</taxon>
        <taxon>eudicotyledons</taxon>
        <taxon>Gunneridae</taxon>
        <taxon>Pentapetalae</taxon>
        <taxon>asterids</taxon>
        <taxon>Ericales</taxon>
        <taxon>Theaceae</taxon>
        <taxon>Camellia</taxon>
    </lineage>
</organism>